<comment type="similarity">
    <text evidence="1">Belongs to the LysR transcriptional regulatory family.</text>
</comment>
<dbReference type="AlphaFoldDB" id="A0A858ZWI8"/>
<dbReference type="PANTHER" id="PTHR30346:SF28">
    <property type="entry name" value="HTH-TYPE TRANSCRIPTIONAL REGULATOR CYNR"/>
    <property type="match status" value="1"/>
</dbReference>
<feature type="domain" description="HTH lysR-type" evidence="5">
    <location>
        <begin position="1"/>
        <end position="58"/>
    </location>
</feature>
<dbReference type="Proteomes" id="UP000500755">
    <property type="component" value="Chromosome"/>
</dbReference>
<dbReference type="OMA" id="RSAKWII"/>
<dbReference type="InterPro" id="IPR000847">
    <property type="entry name" value="LysR_HTH_N"/>
</dbReference>
<keyword evidence="4" id="KW-0804">Transcription</keyword>
<evidence type="ECO:0000256" key="3">
    <source>
        <dbReference type="ARBA" id="ARBA00023125"/>
    </source>
</evidence>
<dbReference type="Pfam" id="PF03466">
    <property type="entry name" value="LysR_substrate"/>
    <property type="match status" value="1"/>
</dbReference>
<dbReference type="GO" id="GO:0032993">
    <property type="term" value="C:protein-DNA complex"/>
    <property type="evidence" value="ECO:0007669"/>
    <property type="project" value="TreeGrafter"/>
</dbReference>
<dbReference type="GO" id="GO:0003677">
    <property type="term" value="F:DNA binding"/>
    <property type="evidence" value="ECO:0007669"/>
    <property type="project" value="UniProtKB-KW"/>
</dbReference>
<evidence type="ECO:0000259" key="5">
    <source>
        <dbReference type="PROSITE" id="PS50931"/>
    </source>
</evidence>
<reference evidence="6 7" key="1">
    <citation type="submission" date="2020-05" db="EMBL/GenBank/DDBJ databases">
        <title>Complete genome sequence of Alicycliphilus denitrificans DP3.</title>
        <authorList>
            <person name="Chen X."/>
        </authorList>
    </citation>
    <scope>NUCLEOTIDE SEQUENCE [LARGE SCALE GENOMIC DNA]</scope>
    <source>
        <strain evidence="6 7">DP3</strain>
    </source>
</reference>
<keyword evidence="3" id="KW-0238">DNA-binding</keyword>
<gene>
    <name evidence="6" type="ORF">HF896_16440</name>
</gene>
<accession>A0A858ZWI8</accession>
<dbReference type="SUPFAM" id="SSF46785">
    <property type="entry name" value="Winged helix' DNA-binding domain"/>
    <property type="match status" value="1"/>
</dbReference>
<dbReference type="PANTHER" id="PTHR30346">
    <property type="entry name" value="TRANSCRIPTIONAL DUAL REGULATOR HCAR-RELATED"/>
    <property type="match status" value="1"/>
</dbReference>
<dbReference type="RefSeq" id="WP_013721638.1">
    <property type="nucleotide sequence ID" value="NZ_CP051298.1"/>
</dbReference>
<dbReference type="Gene3D" id="3.40.190.10">
    <property type="entry name" value="Periplasmic binding protein-like II"/>
    <property type="match status" value="2"/>
</dbReference>
<dbReference type="EMBL" id="CP051298">
    <property type="protein sequence ID" value="QKD45097.1"/>
    <property type="molecule type" value="Genomic_DNA"/>
</dbReference>
<proteinExistence type="inferred from homology"/>
<sequence>MKFSFFDTLEAVLRSGSLAGAARLMNVTPSAVSMQMKQLEAHFGRPLFDRAGLTVRPTPLAREIVEVMREPMQRVEALRRRHGAQVDGLMRLGVIETMQSALLPGVVAWLRAHHPALQVRPVRGRSVELLESVKAGRVDAAILVQPATGASRGLVWYPLLRKELVLLAPPGTSESRIPALFRTHDWIRFDPETNAGRLTARWMRKHVPGARPAMDLQSVQAVVAMVSAGLGVSIVQQPDAHMTQPLPVRILRLGRDAPSVQVALMARQADAGSRKLEVLRDAVASVPDPTAAR</sequence>
<evidence type="ECO:0000313" key="7">
    <source>
        <dbReference type="Proteomes" id="UP000500755"/>
    </source>
</evidence>
<dbReference type="InterPro" id="IPR036390">
    <property type="entry name" value="WH_DNA-bd_sf"/>
</dbReference>
<evidence type="ECO:0000256" key="2">
    <source>
        <dbReference type="ARBA" id="ARBA00023015"/>
    </source>
</evidence>
<evidence type="ECO:0000256" key="1">
    <source>
        <dbReference type="ARBA" id="ARBA00009437"/>
    </source>
</evidence>
<organism evidence="6 7">
    <name type="scientific">Alicycliphilus denitrificans</name>
    <dbReference type="NCBI Taxonomy" id="179636"/>
    <lineage>
        <taxon>Bacteria</taxon>
        <taxon>Pseudomonadati</taxon>
        <taxon>Pseudomonadota</taxon>
        <taxon>Betaproteobacteria</taxon>
        <taxon>Burkholderiales</taxon>
        <taxon>Comamonadaceae</taxon>
        <taxon>Alicycliphilus</taxon>
    </lineage>
</organism>
<protein>
    <submittedName>
        <fullName evidence="6">LysR family transcriptional regulator</fullName>
    </submittedName>
</protein>
<evidence type="ECO:0000313" key="6">
    <source>
        <dbReference type="EMBL" id="QKD45097.1"/>
    </source>
</evidence>
<keyword evidence="2" id="KW-0805">Transcription regulation</keyword>
<dbReference type="InterPro" id="IPR005119">
    <property type="entry name" value="LysR_subst-bd"/>
</dbReference>
<dbReference type="Pfam" id="PF00126">
    <property type="entry name" value="HTH_1"/>
    <property type="match status" value="1"/>
</dbReference>
<dbReference type="SUPFAM" id="SSF53850">
    <property type="entry name" value="Periplasmic binding protein-like II"/>
    <property type="match status" value="1"/>
</dbReference>
<evidence type="ECO:0000256" key="4">
    <source>
        <dbReference type="ARBA" id="ARBA00023163"/>
    </source>
</evidence>
<dbReference type="Gene3D" id="1.10.10.10">
    <property type="entry name" value="Winged helix-like DNA-binding domain superfamily/Winged helix DNA-binding domain"/>
    <property type="match status" value="1"/>
</dbReference>
<name>A0A858ZWI8_9BURK</name>
<dbReference type="GO" id="GO:0003700">
    <property type="term" value="F:DNA-binding transcription factor activity"/>
    <property type="evidence" value="ECO:0007669"/>
    <property type="project" value="InterPro"/>
</dbReference>
<dbReference type="PROSITE" id="PS50931">
    <property type="entry name" value="HTH_LYSR"/>
    <property type="match status" value="1"/>
</dbReference>
<dbReference type="InterPro" id="IPR036388">
    <property type="entry name" value="WH-like_DNA-bd_sf"/>
</dbReference>